<keyword evidence="7" id="KW-1185">Reference proteome</keyword>
<keyword evidence="3" id="KW-0134">Cell wall</keyword>
<dbReference type="CDD" id="cd05233">
    <property type="entry name" value="SDR_c"/>
    <property type="match status" value="1"/>
</dbReference>
<comment type="subcellular location">
    <subcellularLocation>
        <location evidence="1">Secreted</location>
        <location evidence="1">Cell wall</location>
    </subcellularLocation>
</comment>
<evidence type="ECO:0000256" key="4">
    <source>
        <dbReference type="ARBA" id="ARBA00040781"/>
    </source>
</evidence>
<accession>A0ABP8P544</accession>
<dbReference type="InterPro" id="IPR050259">
    <property type="entry name" value="SDR"/>
</dbReference>
<dbReference type="RefSeq" id="WP_345346666.1">
    <property type="nucleotide sequence ID" value="NZ_BAABFB010000050.1"/>
</dbReference>
<dbReference type="InterPro" id="IPR036291">
    <property type="entry name" value="NAD(P)-bd_dom_sf"/>
</dbReference>
<reference evidence="7" key="1">
    <citation type="journal article" date="2019" name="Int. J. Syst. Evol. Microbiol.">
        <title>The Global Catalogue of Microorganisms (GCM) 10K type strain sequencing project: providing services to taxonomists for standard genome sequencing and annotation.</title>
        <authorList>
            <consortium name="The Broad Institute Genomics Platform"/>
            <consortium name="The Broad Institute Genome Sequencing Center for Infectious Disease"/>
            <person name="Wu L."/>
            <person name="Ma J."/>
        </authorList>
    </citation>
    <scope>NUCLEOTIDE SEQUENCE [LARGE SCALE GENOMIC DNA]</scope>
    <source>
        <strain evidence="7">JCM 32206</strain>
    </source>
</reference>
<gene>
    <name evidence="6" type="ORF">GCM10023094_31190</name>
</gene>
<proteinExistence type="inferred from homology"/>
<dbReference type="Pfam" id="PF13561">
    <property type="entry name" value="adh_short_C2"/>
    <property type="match status" value="1"/>
</dbReference>
<evidence type="ECO:0000256" key="2">
    <source>
        <dbReference type="ARBA" id="ARBA00006484"/>
    </source>
</evidence>
<evidence type="ECO:0000256" key="5">
    <source>
        <dbReference type="ARBA" id="ARBA00047400"/>
    </source>
</evidence>
<dbReference type="PANTHER" id="PTHR42879">
    <property type="entry name" value="3-OXOACYL-(ACYL-CARRIER-PROTEIN) REDUCTASE"/>
    <property type="match status" value="1"/>
</dbReference>
<dbReference type="PRINTS" id="PR00081">
    <property type="entry name" value="GDHRDH"/>
</dbReference>
<comment type="similarity">
    <text evidence="2">Belongs to the short-chain dehydrogenases/reductases (SDR) family.</text>
</comment>
<evidence type="ECO:0000313" key="7">
    <source>
        <dbReference type="Proteomes" id="UP001501183"/>
    </source>
</evidence>
<sequence length="258" mass="26082">MSENADGRVAVVTGSGSGIGRASALRLARDGITVVVNDIHGDNALQTAAMIETAGGRAIAIAGDVTSPESVAGLVTAAVDRFGRLDILFNNAGGQQPKPTDHVTPADFAAIVELNLHSMFYGVSAALPVMMEQRAGVILSTTSGAGLGAVPGLAAYGAAKAGMISLTRSIAVEYGPYGIRANVISPGSMDTTGLRRWVNTLPGGVDAYTAQIPSGRLGTPEDIADVVAFLVSDQATYINGALVPVDGATHAKLAVPAT</sequence>
<dbReference type="EMBL" id="BAABFB010000050">
    <property type="protein sequence ID" value="GAA4482051.1"/>
    <property type="molecule type" value="Genomic_DNA"/>
</dbReference>
<dbReference type="NCBIfam" id="NF005559">
    <property type="entry name" value="PRK07231.1"/>
    <property type="match status" value="1"/>
</dbReference>
<comment type="catalytic activity">
    <reaction evidence="5">
        <text>a (3R)-hydroxyacyl-[ACP] + NADP(+) = a 3-oxoacyl-[ACP] + NADPH + H(+)</text>
        <dbReference type="Rhea" id="RHEA:17397"/>
        <dbReference type="Rhea" id="RHEA-COMP:9916"/>
        <dbReference type="Rhea" id="RHEA-COMP:9945"/>
        <dbReference type="ChEBI" id="CHEBI:15378"/>
        <dbReference type="ChEBI" id="CHEBI:57783"/>
        <dbReference type="ChEBI" id="CHEBI:58349"/>
        <dbReference type="ChEBI" id="CHEBI:78776"/>
        <dbReference type="ChEBI" id="CHEBI:78827"/>
        <dbReference type="EC" id="1.1.1.100"/>
    </reaction>
    <physiologicalReaction direction="right-to-left" evidence="5">
        <dbReference type="Rhea" id="RHEA:17399"/>
    </physiologicalReaction>
</comment>
<keyword evidence="3" id="KW-0964">Secreted</keyword>
<organism evidence="6 7">
    <name type="scientific">Rhodococcus olei</name>
    <dbReference type="NCBI Taxonomy" id="2161675"/>
    <lineage>
        <taxon>Bacteria</taxon>
        <taxon>Bacillati</taxon>
        <taxon>Actinomycetota</taxon>
        <taxon>Actinomycetes</taxon>
        <taxon>Mycobacteriales</taxon>
        <taxon>Nocardiaceae</taxon>
        <taxon>Rhodococcus</taxon>
    </lineage>
</organism>
<dbReference type="PRINTS" id="PR00080">
    <property type="entry name" value="SDRFAMILY"/>
</dbReference>
<evidence type="ECO:0000256" key="3">
    <source>
        <dbReference type="ARBA" id="ARBA00022512"/>
    </source>
</evidence>
<evidence type="ECO:0000256" key="1">
    <source>
        <dbReference type="ARBA" id="ARBA00004191"/>
    </source>
</evidence>
<dbReference type="PROSITE" id="PS00061">
    <property type="entry name" value="ADH_SHORT"/>
    <property type="match status" value="1"/>
</dbReference>
<dbReference type="InterPro" id="IPR020904">
    <property type="entry name" value="Sc_DH/Rdtase_CS"/>
</dbReference>
<dbReference type="SUPFAM" id="SSF51735">
    <property type="entry name" value="NAD(P)-binding Rossmann-fold domains"/>
    <property type="match status" value="1"/>
</dbReference>
<dbReference type="Gene3D" id="3.40.50.720">
    <property type="entry name" value="NAD(P)-binding Rossmann-like Domain"/>
    <property type="match status" value="1"/>
</dbReference>
<dbReference type="Proteomes" id="UP001501183">
    <property type="component" value="Unassembled WGS sequence"/>
</dbReference>
<dbReference type="InterPro" id="IPR002347">
    <property type="entry name" value="SDR_fam"/>
</dbReference>
<comment type="caution">
    <text evidence="6">The sequence shown here is derived from an EMBL/GenBank/DDBJ whole genome shotgun (WGS) entry which is preliminary data.</text>
</comment>
<protein>
    <recommendedName>
        <fullName evidence="4">3-oxoacyl-[acyl-carrier-protein] reductase MabA</fullName>
    </recommendedName>
</protein>
<name>A0ABP8P544_9NOCA</name>
<evidence type="ECO:0000313" key="6">
    <source>
        <dbReference type="EMBL" id="GAA4482051.1"/>
    </source>
</evidence>